<dbReference type="Pfam" id="PF02272">
    <property type="entry name" value="DHHA1"/>
    <property type="match status" value="1"/>
</dbReference>
<protein>
    <submittedName>
        <fullName evidence="3">Phosphoesterase RecJ domain-containing protein</fullName>
    </submittedName>
</protein>
<dbReference type="SUPFAM" id="SSF64182">
    <property type="entry name" value="DHH phosphoesterases"/>
    <property type="match status" value="1"/>
</dbReference>
<evidence type="ECO:0000313" key="4">
    <source>
        <dbReference type="Proteomes" id="UP000199702"/>
    </source>
</evidence>
<dbReference type="PANTHER" id="PTHR47618">
    <property type="entry name" value="BIFUNCTIONAL OLIGORIBONUCLEASE AND PAP PHOSPHATASE NRNA"/>
    <property type="match status" value="1"/>
</dbReference>
<dbReference type="RefSeq" id="WP_091308343.1">
    <property type="nucleotide sequence ID" value="NZ_CBCSJU010000001.1"/>
</dbReference>
<evidence type="ECO:0000259" key="2">
    <source>
        <dbReference type="Pfam" id="PF02272"/>
    </source>
</evidence>
<dbReference type="GO" id="GO:0003676">
    <property type="term" value="F:nucleic acid binding"/>
    <property type="evidence" value="ECO:0007669"/>
    <property type="project" value="InterPro"/>
</dbReference>
<evidence type="ECO:0000313" key="3">
    <source>
        <dbReference type="EMBL" id="SEI47362.1"/>
    </source>
</evidence>
<dbReference type="PANTHER" id="PTHR47618:SF1">
    <property type="entry name" value="BIFUNCTIONAL OLIGORIBONUCLEASE AND PAP PHOSPHATASE NRNA"/>
    <property type="match status" value="1"/>
</dbReference>
<dbReference type="OrthoDB" id="9803668at2"/>
<dbReference type="STRING" id="402734.SAMN05660918_0807"/>
<name>A0A1H6R858_9FLAO</name>
<keyword evidence="4" id="KW-1185">Reference proteome</keyword>
<dbReference type="Proteomes" id="UP000199702">
    <property type="component" value="Unassembled WGS sequence"/>
</dbReference>
<dbReference type="InterPro" id="IPR038763">
    <property type="entry name" value="DHH_sf"/>
</dbReference>
<evidence type="ECO:0000259" key="1">
    <source>
        <dbReference type="Pfam" id="PF01368"/>
    </source>
</evidence>
<feature type="domain" description="DHHA1" evidence="2">
    <location>
        <begin position="252"/>
        <end position="332"/>
    </location>
</feature>
<dbReference type="InterPro" id="IPR051319">
    <property type="entry name" value="Oligoribo/pAp-PDE_c-di-AMP_PDE"/>
</dbReference>
<dbReference type="InterPro" id="IPR001667">
    <property type="entry name" value="DDH_dom"/>
</dbReference>
<dbReference type="Gene3D" id="3.90.1640.10">
    <property type="entry name" value="inorganic pyrophosphatase (n-terminal core)"/>
    <property type="match status" value="1"/>
</dbReference>
<accession>A0A1H6R858</accession>
<dbReference type="Gene3D" id="3.10.310.30">
    <property type="match status" value="1"/>
</dbReference>
<sequence>MTHLNETQITELKQFLASPKKIAIIPHRNVDGDAMGSTLGLYHILKQLNHNITVVVPNEIPDYLQWIPGTKEATLVYEGSNVNQAIKTLKEAELIFTLDFNTFHRAGEQMESILKTLESTFVMIDHHEKPDGYAKYMFSDIEYSSTCQMVYDFAQQLEIGQYINLDAATCLYTGIATDSGGFRFPRTTGNLHRIVAELLDKGVDNSQIHVNLYDNGDYNKLQILGKALSNLKVLPEFKTSYITLSQEEQNALNVKKGDTEGIVNYGLTIKDIDFTAFFTEVKEENMIKISFRSQGSFDVNQFARNHFNGGGHKNAAGGKSFDSLEDTITKFIAILAIEKK</sequence>
<dbReference type="AlphaFoldDB" id="A0A1H6R858"/>
<dbReference type="EMBL" id="FNYA01000001">
    <property type="protein sequence ID" value="SEI47362.1"/>
    <property type="molecule type" value="Genomic_DNA"/>
</dbReference>
<feature type="domain" description="DDH" evidence="1">
    <location>
        <begin position="21"/>
        <end position="175"/>
    </location>
</feature>
<organism evidence="3 4">
    <name type="scientific">Flavobacterium terrigena</name>
    <dbReference type="NCBI Taxonomy" id="402734"/>
    <lineage>
        <taxon>Bacteria</taxon>
        <taxon>Pseudomonadati</taxon>
        <taxon>Bacteroidota</taxon>
        <taxon>Flavobacteriia</taxon>
        <taxon>Flavobacteriales</taxon>
        <taxon>Flavobacteriaceae</taxon>
        <taxon>Flavobacterium</taxon>
    </lineage>
</organism>
<proteinExistence type="predicted"/>
<dbReference type="Pfam" id="PF01368">
    <property type="entry name" value="DHH"/>
    <property type="match status" value="1"/>
</dbReference>
<reference evidence="4" key="1">
    <citation type="submission" date="2016-10" db="EMBL/GenBank/DDBJ databases">
        <authorList>
            <person name="Varghese N."/>
            <person name="Submissions S."/>
        </authorList>
    </citation>
    <scope>NUCLEOTIDE SEQUENCE [LARGE SCALE GENOMIC DNA]</scope>
    <source>
        <strain evidence="4">DSM 17934</strain>
    </source>
</reference>
<dbReference type="InterPro" id="IPR003156">
    <property type="entry name" value="DHHA1_dom"/>
</dbReference>
<gene>
    <name evidence="3" type="ORF">SAMN05660918_0807</name>
</gene>